<sequence>MCWSAQTTQQLWRTLTTRMVYAPFACHNWPIISWSKHRPKLMCATHIPADKFAP</sequence>
<dbReference type="AlphaFoldDB" id="A0ABD0PS17"/>
<protein>
    <submittedName>
        <fullName evidence="1">Uncharacterized protein</fullName>
    </submittedName>
</protein>
<dbReference type="EMBL" id="JAMKFB020000014">
    <property type="protein sequence ID" value="KAL0176828.1"/>
    <property type="molecule type" value="Genomic_DNA"/>
</dbReference>
<evidence type="ECO:0000313" key="2">
    <source>
        <dbReference type="Proteomes" id="UP001529510"/>
    </source>
</evidence>
<reference evidence="1 2" key="1">
    <citation type="submission" date="2024-05" db="EMBL/GenBank/DDBJ databases">
        <title>Genome sequencing and assembly of Indian major carp, Cirrhinus mrigala (Hamilton, 1822).</title>
        <authorList>
            <person name="Mohindra V."/>
            <person name="Chowdhury L.M."/>
            <person name="Lal K."/>
            <person name="Jena J.K."/>
        </authorList>
    </citation>
    <scope>NUCLEOTIDE SEQUENCE [LARGE SCALE GENOMIC DNA]</scope>
    <source>
        <strain evidence="1">CM1030</strain>
        <tissue evidence="1">Blood</tissue>
    </source>
</reference>
<organism evidence="1 2">
    <name type="scientific">Cirrhinus mrigala</name>
    <name type="common">Mrigala</name>
    <dbReference type="NCBI Taxonomy" id="683832"/>
    <lineage>
        <taxon>Eukaryota</taxon>
        <taxon>Metazoa</taxon>
        <taxon>Chordata</taxon>
        <taxon>Craniata</taxon>
        <taxon>Vertebrata</taxon>
        <taxon>Euteleostomi</taxon>
        <taxon>Actinopterygii</taxon>
        <taxon>Neopterygii</taxon>
        <taxon>Teleostei</taxon>
        <taxon>Ostariophysi</taxon>
        <taxon>Cypriniformes</taxon>
        <taxon>Cyprinidae</taxon>
        <taxon>Labeoninae</taxon>
        <taxon>Labeonini</taxon>
        <taxon>Cirrhinus</taxon>
    </lineage>
</organism>
<gene>
    <name evidence="1" type="ORF">M9458_029158</name>
</gene>
<name>A0ABD0PS17_CIRMR</name>
<evidence type="ECO:0000313" key="1">
    <source>
        <dbReference type="EMBL" id="KAL0176828.1"/>
    </source>
</evidence>
<feature type="non-terminal residue" evidence="1">
    <location>
        <position position="54"/>
    </location>
</feature>
<proteinExistence type="predicted"/>
<dbReference type="Proteomes" id="UP001529510">
    <property type="component" value="Unassembled WGS sequence"/>
</dbReference>
<comment type="caution">
    <text evidence="1">The sequence shown here is derived from an EMBL/GenBank/DDBJ whole genome shotgun (WGS) entry which is preliminary data.</text>
</comment>
<accession>A0ABD0PS17</accession>
<keyword evidence="2" id="KW-1185">Reference proteome</keyword>